<feature type="region of interest" description="Disordered" evidence="1">
    <location>
        <begin position="90"/>
        <end position="135"/>
    </location>
</feature>
<accession>A0ABN7PNM8</accession>
<dbReference type="Proteomes" id="UP001153148">
    <property type="component" value="Unassembled WGS sequence"/>
</dbReference>
<sequence>ESEDGEVWYYSTPTQLYELLECLDQSHMEVALAREIFDFKEEIVRQMELTEKITNQNKGNKKSYLDIENGIRPLNSTLLIADLLEREERRLKEEEERRERERQEAEEQVRRMHEEGVDTSQVPSYSLGTQTKCLE</sequence>
<protein>
    <submittedName>
        <fullName evidence="2">Uncharacterized protein</fullName>
    </submittedName>
</protein>
<proteinExistence type="predicted"/>
<dbReference type="InterPro" id="IPR038028">
    <property type="entry name" value="BPTF"/>
</dbReference>
<evidence type="ECO:0000313" key="2">
    <source>
        <dbReference type="EMBL" id="CAG2067800.1"/>
    </source>
</evidence>
<name>A0ABN7PNM8_TIMPD</name>
<evidence type="ECO:0000256" key="1">
    <source>
        <dbReference type="SAM" id="MobiDB-lite"/>
    </source>
</evidence>
<keyword evidence="3" id="KW-1185">Reference proteome</keyword>
<gene>
    <name evidence="2" type="ORF">TPAB3V08_LOCUS14743</name>
</gene>
<dbReference type="PANTHER" id="PTHR45975:SF2">
    <property type="entry name" value="NUCLEOSOME-REMODELING FACTOR SUBUNIT BPTF"/>
    <property type="match status" value="1"/>
</dbReference>
<dbReference type="EMBL" id="CAJPIN010075381">
    <property type="protein sequence ID" value="CAG2067800.1"/>
    <property type="molecule type" value="Genomic_DNA"/>
</dbReference>
<feature type="compositionally biased region" description="Polar residues" evidence="1">
    <location>
        <begin position="118"/>
        <end position="135"/>
    </location>
</feature>
<organism evidence="2 3">
    <name type="scientific">Timema podura</name>
    <name type="common">Walking stick</name>
    <dbReference type="NCBI Taxonomy" id="61482"/>
    <lineage>
        <taxon>Eukaryota</taxon>
        <taxon>Metazoa</taxon>
        <taxon>Ecdysozoa</taxon>
        <taxon>Arthropoda</taxon>
        <taxon>Hexapoda</taxon>
        <taxon>Insecta</taxon>
        <taxon>Pterygota</taxon>
        <taxon>Neoptera</taxon>
        <taxon>Polyneoptera</taxon>
        <taxon>Phasmatodea</taxon>
        <taxon>Timematodea</taxon>
        <taxon>Timematoidea</taxon>
        <taxon>Timematidae</taxon>
        <taxon>Timema</taxon>
    </lineage>
</organism>
<feature type="compositionally biased region" description="Basic and acidic residues" evidence="1">
    <location>
        <begin position="90"/>
        <end position="116"/>
    </location>
</feature>
<comment type="caution">
    <text evidence="2">The sequence shown here is derived from an EMBL/GenBank/DDBJ whole genome shotgun (WGS) entry which is preliminary data.</text>
</comment>
<reference evidence="2" key="1">
    <citation type="submission" date="2021-03" db="EMBL/GenBank/DDBJ databases">
        <authorList>
            <person name="Tran Van P."/>
        </authorList>
    </citation>
    <scope>NUCLEOTIDE SEQUENCE</scope>
</reference>
<dbReference type="PANTHER" id="PTHR45975">
    <property type="entry name" value="NUCLEOSOME-REMODELING FACTOR SUBUNIT BPTF"/>
    <property type="match status" value="1"/>
</dbReference>
<feature type="non-terminal residue" evidence="2">
    <location>
        <position position="1"/>
    </location>
</feature>
<evidence type="ECO:0000313" key="3">
    <source>
        <dbReference type="Proteomes" id="UP001153148"/>
    </source>
</evidence>